<dbReference type="GO" id="GO:0005737">
    <property type="term" value="C:cytoplasm"/>
    <property type="evidence" value="ECO:0007669"/>
    <property type="project" value="TreeGrafter"/>
</dbReference>
<dbReference type="SUPFAM" id="SSF57850">
    <property type="entry name" value="RING/U-box"/>
    <property type="match status" value="1"/>
</dbReference>
<dbReference type="OrthoDB" id="8062037at2759"/>
<comment type="caution">
    <text evidence="7">The sequence shown here is derived from an EMBL/GenBank/DDBJ whole genome shotgun (WGS) entry which is preliminary data.</text>
</comment>
<dbReference type="GO" id="GO:0061630">
    <property type="term" value="F:ubiquitin protein ligase activity"/>
    <property type="evidence" value="ECO:0007669"/>
    <property type="project" value="TreeGrafter"/>
</dbReference>
<dbReference type="Pfam" id="PF13639">
    <property type="entry name" value="zf-RING_2"/>
    <property type="match status" value="1"/>
</dbReference>
<evidence type="ECO:0000256" key="3">
    <source>
        <dbReference type="ARBA" id="ARBA00022833"/>
    </source>
</evidence>
<dbReference type="InterPro" id="IPR001841">
    <property type="entry name" value="Znf_RING"/>
</dbReference>
<feature type="compositionally biased region" description="Acidic residues" evidence="5">
    <location>
        <begin position="272"/>
        <end position="292"/>
    </location>
</feature>
<name>A0A8H7BTX8_9FUNG</name>
<sequence>MNSDLISLSEAAEHIETFYARLADLSQSLEEISNSSSEDHDSADTNTLPEEDGDSDSDWITEEESDGDTYDDDSESNWVTDQEDDSEETEDEEENEEEYEQGITDGETSLTIESDDEDDARSSSAAYRSRLFDDPDDERFATAVYRLRRRRHESYILMQSTFVRRLHDNLHRLSLLLDQTHERRAWFVDAFGTQGTHTTPASSAAVDRLDKRFLQEGDPAEREECTICQETFGVMSELIRMPCKHEYHGPCIRKWLGVSNTCPICRSAMPSEEDQAAEGGDTDDESQFESTDESGVHASEPGLDAREDVMQQCPFGHTIGTIYVYGSSSRFRRGSSEQVQPNPMDEVD</sequence>
<protein>
    <recommendedName>
        <fullName evidence="6">RING-type domain-containing protein</fullName>
    </recommendedName>
</protein>
<dbReference type="Gene3D" id="3.30.40.10">
    <property type="entry name" value="Zinc/RING finger domain, C3HC4 (zinc finger)"/>
    <property type="match status" value="1"/>
</dbReference>
<dbReference type="Proteomes" id="UP000605846">
    <property type="component" value="Unassembled WGS sequence"/>
</dbReference>
<evidence type="ECO:0000256" key="1">
    <source>
        <dbReference type="ARBA" id="ARBA00022723"/>
    </source>
</evidence>
<dbReference type="SMART" id="SM00184">
    <property type="entry name" value="RING"/>
    <property type="match status" value="1"/>
</dbReference>
<keyword evidence="2 4" id="KW-0863">Zinc-finger</keyword>
<evidence type="ECO:0000256" key="4">
    <source>
        <dbReference type="PROSITE-ProRule" id="PRU00175"/>
    </source>
</evidence>
<dbReference type="GO" id="GO:0016567">
    <property type="term" value="P:protein ubiquitination"/>
    <property type="evidence" value="ECO:0007669"/>
    <property type="project" value="TreeGrafter"/>
</dbReference>
<keyword evidence="8" id="KW-1185">Reference proteome</keyword>
<feature type="compositionally biased region" description="Acidic residues" evidence="5">
    <location>
        <begin position="49"/>
        <end position="100"/>
    </location>
</feature>
<dbReference type="PROSITE" id="PS50089">
    <property type="entry name" value="ZF_RING_2"/>
    <property type="match status" value="1"/>
</dbReference>
<evidence type="ECO:0000256" key="2">
    <source>
        <dbReference type="ARBA" id="ARBA00022771"/>
    </source>
</evidence>
<evidence type="ECO:0000313" key="8">
    <source>
        <dbReference type="Proteomes" id="UP000605846"/>
    </source>
</evidence>
<evidence type="ECO:0000313" key="7">
    <source>
        <dbReference type="EMBL" id="KAF7727067.1"/>
    </source>
</evidence>
<keyword evidence="1" id="KW-0479">Metal-binding</keyword>
<keyword evidence="3" id="KW-0862">Zinc</keyword>
<feature type="domain" description="RING-type" evidence="6">
    <location>
        <begin position="225"/>
        <end position="266"/>
    </location>
</feature>
<dbReference type="InterPro" id="IPR013083">
    <property type="entry name" value="Znf_RING/FYVE/PHD"/>
</dbReference>
<feature type="region of interest" description="Disordered" evidence="5">
    <location>
        <begin position="29"/>
        <end position="128"/>
    </location>
</feature>
<dbReference type="PANTHER" id="PTHR15710">
    <property type="entry name" value="E3 UBIQUITIN-PROTEIN LIGASE PRAJA"/>
    <property type="match status" value="1"/>
</dbReference>
<organism evidence="7 8">
    <name type="scientific">Apophysomyces ossiformis</name>
    <dbReference type="NCBI Taxonomy" id="679940"/>
    <lineage>
        <taxon>Eukaryota</taxon>
        <taxon>Fungi</taxon>
        <taxon>Fungi incertae sedis</taxon>
        <taxon>Mucoromycota</taxon>
        <taxon>Mucoromycotina</taxon>
        <taxon>Mucoromycetes</taxon>
        <taxon>Mucorales</taxon>
        <taxon>Mucorineae</taxon>
        <taxon>Mucoraceae</taxon>
        <taxon>Apophysomyces</taxon>
    </lineage>
</organism>
<dbReference type="PANTHER" id="PTHR15710:SF196">
    <property type="entry name" value="F6A14.12 PROTEIN-RELATED"/>
    <property type="match status" value="1"/>
</dbReference>
<evidence type="ECO:0000259" key="6">
    <source>
        <dbReference type="PROSITE" id="PS50089"/>
    </source>
</evidence>
<dbReference type="EMBL" id="JABAYA010000065">
    <property type="protein sequence ID" value="KAF7727067.1"/>
    <property type="molecule type" value="Genomic_DNA"/>
</dbReference>
<accession>A0A8H7BTX8</accession>
<reference evidence="7" key="1">
    <citation type="submission" date="2020-01" db="EMBL/GenBank/DDBJ databases">
        <title>Genome Sequencing of Three Apophysomyces-Like Fungal Strains Confirms a Novel Fungal Genus in the Mucoromycota with divergent Burkholderia-like Endosymbiotic Bacteria.</title>
        <authorList>
            <person name="Stajich J.E."/>
            <person name="Macias A.M."/>
            <person name="Carter-House D."/>
            <person name="Lovett B."/>
            <person name="Kasson L.R."/>
            <person name="Berry K."/>
            <person name="Grigoriev I."/>
            <person name="Chang Y."/>
            <person name="Spatafora J."/>
            <person name="Kasson M.T."/>
        </authorList>
    </citation>
    <scope>NUCLEOTIDE SEQUENCE</scope>
    <source>
        <strain evidence="7">NRRL A-21654</strain>
    </source>
</reference>
<dbReference type="AlphaFoldDB" id="A0A8H7BTX8"/>
<feature type="region of interest" description="Disordered" evidence="5">
    <location>
        <begin position="272"/>
        <end position="311"/>
    </location>
</feature>
<dbReference type="GO" id="GO:0008270">
    <property type="term" value="F:zinc ion binding"/>
    <property type="evidence" value="ECO:0007669"/>
    <property type="project" value="UniProtKB-KW"/>
</dbReference>
<gene>
    <name evidence="7" type="ORF">EC973_008030</name>
</gene>
<proteinExistence type="predicted"/>
<evidence type="ECO:0000256" key="5">
    <source>
        <dbReference type="SAM" id="MobiDB-lite"/>
    </source>
</evidence>